<dbReference type="PANTHER" id="PTHR11223">
    <property type="entry name" value="EXPORTIN 1/5"/>
    <property type="match status" value="1"/>
</dbReference>
<protein>
    <recommendedName>
        <fullName evidence="6">Importin N-terminal domain-containing protein</fullName>
    </recommendedName>
</protein>
<dbReference type="Pfam" id="PF08767">
    <property type="entry name" value="CRM1_C"/>
    <property type="match status" value="1"/>
</dbReference>
<dbReference type="GO" id="GO:0005049">
    <property type="term" value="F:nuclear export signal receptor activity"/>
    <property type="evidence" value="ECO:0007669"/>
    <property type="project" value="InterPro"/>
</dbReference>
<organism evidence="7 8">
    <name type="scientific">Rhizopus delemar</name>
    <dbReference type="NCBI Taxonomy" id="936053"/>
    <lineage>
        <taxon>Eukaryota</taxon>
        <taxon>Fungi</taxon>
        <taxon>Fungi incertae sedis</taxon>
        <taxon>Mucoromycota</taxon>
        <taxon>Mucoromycotina</taxon>
        <taxon>Mucoromycetes</taxon>
        <taxon>Mucorales</taxon>
        <taxon>Mucorineae</taxon>
        <taxon>Rhizopodaceae</taxon>
        <taxon>Rhizopus</taxon>
    </lineage>
</organism>
<dbReference type="SMART" id="SM00913">
    <property type="entry name" value="IBN_N"/>
    <property type="match status" value="1"/>
</dbReference>
<dbReference type="EMBL" id="JAANIU010001045">
    <property type="protein sequence ID" value="KAG1568873.1"/>
    <property type="molecule type" value="Genomic_DNA"/>
</dbReference>
<reference evidence="7 8" key="1">
    <citation type="journal article" date="2020" name="Microb. Genom.">
        <title>Genetic diversity of clinical and environmental Mucorales isolates obtained from an investigation of mucormycosis cases among solid organ transplant recipients.</title>
        <authorList>
            <person name="Nguyen M.H."/>
            <person name="Kaul D."/>
            <person name="Muto C."/>
            <person name="Cheng S.J."/>
            <person name="Richter R.A."/>
            <person name="Bruno V.M."/>
            <person name="Liu G."/>
            <person name="Beyhan S."/>
            <person name="Sundermann A.J."/>
            <person name="Mounaud S."/>
            <person name="Pasculle A.W."/>
            <person name="Nierman W.C."/>
            <person name="Driscoll E."/>
            <person name="Cumbie R."/>
            <person name="Clancy C.J."/>
            <person name="Dupont C.L."/>
        </authorList>
    </citation>
    <scope>NUCLEOTIDE SEQUENCE [LARGE SCALE GENOMIC DNA]</scope>
    <source>
        <strain evidence="7 8">GL24</strain>
    </source>
</reference>
<dbReference type="Proteomes" id="UP000740926">
    <property type="component" value="Unassembled WGS sequence"/>
</dbReference>
<evidence type="ECO:0000313" key="8">
    <source>
        <dbReference type="Proteomes" id="UP000740926"/>
    </source>
</evidence>
<dbReference type="InterPro" id="IPR011989">
    <property type="entry name" value="ARM-like"/>
</dbReference>
<evidence type="ECO:0000256" key="3">
    <source>
        <dbReference type="ARBA" id="ARBA00022448"/>
    </source>
</evidence>
<dbReference type="SMART" id="SM01102">
    <property type="entry name" value="CRM1_C"/>
    <property type="match status" value="1"/>
</dbReference>
<sequence length="853" mass="99138">MSATFNVSEFDRTVKEFYEGNHAEMQAAQKTLTNFQHDLNSWQVVDQILEQSLYLQTKFIALNIFEEFVKVRWNTLPKEQRFALRNYIANLVIHISSNENATAAQDLLLGKLNVVLIQIDKLYKPSYQLLALQCLNGIIGSNNKLLNETVAAIYNMTLPEINKAITAINANSNERDIILIKETATFLINMLTCYKECIDNPRQALVCLLAISRVPDNDLFKLCAEYWEVFLKKDESYKEIEQQLAVLMIENMVMPNDILLIENEDGEMTREFIKQSDTAALYDTMQCILQTIAKREPYLIQATIHEKLSQIRASFSNAHFHDMLFKTSWAIGALSDTMETEQENDFIGAAVQDYIQLSQYNNGDDWAITSCILYISGRYTRFLLFQEDFMKFVLQKIFLYMHELNDDIKDMACDTLLKISRGICKQPAGNMFLLDILLKDIEVITKELNSHQVCMVYEAAANMISIVSPLNLQQEYLNNLLDKQNKAMASYTMENSVFSLKRVIQYLKVNIAVCKAIGNAYSHQFIQITPFMIQCYKVTNSINNGTLCKHVKQLILELLETLILQIKMEVNIPEIQTLLQVILIDYSQEVDRREPRVLSLLTAVFEKIENPIITVWPNILKETIQIEFVHTLPMISQNFSEFPEIREQFYILLRTIVQKYFQDLFRTPELVQYVINSILWGTKHVQTEISHISLQTCLNILEEIVEEDDDISSQFFETYYVRILTDMLEILVDPDRFEYQSQILARMLKMIQEGEIYTRIFIPEQVSNPLMSNMEFLQQYILNTLTNAFPMLQKDQIEVLVMGMFDYSDDLERFQEDIQDFLVDIREVDEASVGQQRAQEEREAELELLGNLQ</sequence>
<comment type="subcellular location">
    <subcellularLocation>
        <location evidence="1">Nucleus</location>
    </subcellularLocation>
</comment>
<keyword evidence="5" id="KW-0539">Nucleus</keyword>
<feature type="domain" description="Importin N-terminal" evidence="6">
    <location>
        <begin position="28"/>
        <end position="94"/>
    </location>
</feature>
<dbReference type="GO" id="GO:0000056">
    <property type="term" value="P:ribosomal small subunit export from nucleus"/>
    <property type="evidence" value="ECO:0007669"/>
    <property type="project" value="TreeGrafter"/>
</dbReference>
<dbReference type="GO" id="GO:0000055">
    <property type="term" value="P:ribosomal large subunit export from nucleus"/>
    <property type="evidence" value="ECO:0007669"/>
    <property type="project" value="TreeGrafter"/>
</dbReference>
<dbReference type="InterPro" id="IPR041235">
    <property type="entry name" value="Exp1_repeat_2"/>
</dbReference>
<comment type="similarity">
    <text evidence="2">Belongs to the exportin family.</text>
</comment>
<dbReference type="InterPro" id="IPR045065">
    <property type="entry name" value="XPO1/5"/>
</dbReference>
<dbReference type="PROSITE" id="PS50166">
    <property type="entry name" value="IMPORTIN_B_NT"/>
    <property type="match status" value="1"/>
</dbReference>
<dbReference type="SUPFAM" id="SSF48371">
    <property type="entry name" value="ARM repeat"/>
    <property type="match status" value="2"/>
</dbReference>
<dbReference type="InterPro" id="IPR001494">
    <property type="entry name" value="Importin-beta_N"/>
</dbReference>
<dbReference type="InterPro" id="IPR014877">
    <property type="entry name" value="XPO1_C_dom"/>
</dbReference>
<dbReference type="Gene3D" id="1.25.10.10">
    <property type="entry name" value="Leucine-rich Repeat Variant"/>
    <property type="match status" value="2"/>
</dbReference>
<dbReference type="GO" id="GO:0031267">
    <property type="term" value="F:small GTPase binding"/>
    <property type="evidence" value="ECO:0007669"/>
    <property type="project" value="InterPro"/>
</dbReference>
<gene>
    <name evidence="7" type="ORF">G6F50_006894</name>
</gene>
<comment type="caution">
    <text evidence="7">The sequence shown here is derived from an EMBL/GenBank/DDBJ whole genome shotgun (WGS) entry which is preliminary data.</text>
</comment>
<evidence type="ECO:0000259" key="6">
    <source>
        <dbReference type="PROSITE" id="PS50166"/>
    </source>
</evidence>
<accession>A0A9P6Z2B1</accession>
<keyword evidence="4" id="KW-0653">Protein transport</keyword>
<dbReference type="Pfam" id="PF03810">
    <property type="entry name" value="IBN_N"/>
    <property type="match status" value="1"/>
</dbReference>
<evidence type="ECO:0000256" key="4">
    <source>
        <dbReference type="ARBA" id="ARBA00022927"/>
    </source>
</evidence>
<dbReference type="GO" id="GO:0005737">
    <property type="term" value="C:cytoplasm"/>
    <property type="evidence" value="ECO:0007669"/>
    <property type="project" value="TreeGrafter"/>
</dbReference>
<evidence type="ECO:0000256" key="1">
    <source>
        <dbReference type="ARBA" id="ARBA00004123"/>
    </source>
</evidence>
<dbReference type="InterPro" id="IPR040485">
    <property type="entry name" value="XPO1_repeat_3"/>
</dbReference>
<proteinExistence type="inferred from homology"/>
<evidence type="ECO:0000313" key="7">
    <source>
        <dbReference type="EMBL" id="KAG1568873.1"/>
    </source>
</evidence>
<dbReference type="PANTHER" id="PTHR11223:SF2">
    <property type="entry name" value="EXPORTIN-1"/>
    <property type="match status" value="1"/>
</dbReference>
<dbReference type="Pfam" id="PF18787">
    <property type="entry name" value="CRM1_repeat_3"/>
    <property type="match status" value="1"/>
</dbReference>
<dbReference type="GO" id="GO:0006611">
    <property type="term" value="P:protein export from nucleus"/>
    <property type="evidence" value="ECO:0007669"/>
    <property type="project" value="InterPro"/>
</dbReference>
<keyword evidence="8" id="KW-1185">Reference proteome</keyword>
<evidence type="ECO:0000256" key="5">
    <source>
        <dbReference type="ARBA" id="ARBA00023242"/>
    </source>
</evidence>
<keyword evidence="3" id="KW-0813">Transport</keyword>
<name>A0A9P6Z2B1_9FUNG</name>
<evidence type="ECO:0000256" key="2">
    <source>
        <dbReference type="ARBA" id="ARBA00009466"/>
    </source>
</evidence>
<dbReference type="AlphaFoldDB" id="A0A9P6Z2B1"/>
<dbReference type="GO" id="GO:0005634">
    <property type="term" value="C:nucleus"/>
    <property type="evidence" value="ECO:0007669"/>
    <property type="project" value="UniProtKB-SubCell"/>
</dbReference>
<dbReference type="Pfam" id="PF18784">
    <property type="entry name" value="CRM1_repeat_2"/>
    <property type="match status" value="1"/>
</dbReference>
<dbReference type="InterPro" id="IPR016024">
    <property type="entry name" value="ARM-type_fold"/>
</dbReference>